<keyword evidence="1" id="KW-0436">Ligase</keyword>
<keyword evidence="3" id="KW-0443">Lipid metabolism</keyword>
<organism evidence="6 7">
    <name type="scientific">Durusdinium trenchii</name>
    <dbReference type="NCBI Taxonomy" id="1381693"/>
    <lineage>
        <taxon>Eukaryota</taxon>
        <taxon>Sar</taxon>
        <taxon>Alveolata</taxon>
        <taxon>Dinophyceae</taxon>
        <taxon>Suessiales</taxon>
        <taxon>Symbiodiniaceae</taxon>
        <taxon>Durusdinium</taxon>
    </lineage>
</organism>
<dbReference type="InterPro" id="IPR020845">
    <property type="entry name" value="AMP-binding_CS"/>
</dbReference>
<reference evidence="6 7" key="1">
    <citation type="submission" date="2024-02" db="EMBL/GenBank/DDBJ databases">
        <authorList>
            <person name="Chen Y."/>
            <person name="Shah S."/>
            <person name="Dougan E. K."/>
            <person name="Thang M."/>
            <person name="Chan C."/>
        </authorList>
    </citation>
    <scope>NUCLEOTIDE SEQUENCE [LARGE SCALE GENOMIC DNA]</scope>
</reference>
<evidence type="ECO:0000256" key="2">
    <source>
        <dbReference type="ARBA" id="ARBA00022832"/>
    </source>
</evidence>
<accession>A0ABP0PVG7</accession>
<dbReference type="Proteomes" id="UP001642484">
    <property type="component" value="Unassembled WGS sequence"/>
</dbReference>
<feature type="region of interest" description="Disordered" evidence="4">
    <location>
        <begin position="234"/>
        <end position="282"/>
    </location>
</feature>
<evidence type="ECO:0000256" key="4">
    <source>
        <dbReference type="SAM" id="MobiDB-lite"/>
    </source>
</evidence>
<feature type="compositionally biased region" description="Polar residues" evidence="4">
    <location>
        <begin position="234"/>
        <end position="248"/>
    </location>
</feature>
<dbReference type="Pfam" id="PF23562">
    <property type="entry name" value="AMP-binding_C_3"/>
    <property type="match status" value="1"/>
</dbReference>
<dbReference type="PANTHER" id="PTHR43272">
    <property type="entry name" value="LONG-CHAIN-FATTY-ACID--COA LIGASE"/>
    <property type="match status" value="1"/>
</dbReference>
<evidence type="ECO:0000256" key="1">
    <source>
        <dbReference type="ARBA" id="ARBA00022598"/>
    </source>
</evidence>
<feature type="region of interest" description="Disordered" evidence="4">
    <location>
        <begin position="373"/>
        <end position="398"/>
    </location>
</feature>
<feature type="region of interest" description="Disordered" evidence="4">
    <location>
        <begin position="2131"/>
        <end position="2176"/>
    </location>
</feature>
<name>A0ABP0PVG7_9DINO</name>
<dbReference type="PROSITE" id="PS50994">
    <property type="entry name" value="INTEGRASE"/>
    <property type="match status" value="1"/>
</dbReference>
<feature type="region of interest" description="Disordered" evidence="4">
    <location>
        <begin position="685"/>
        <end position="707"/>
    </location>
</feature>
<dbReference type="Pfam" id="PF00501">
    <property type="entry name" value="AMP-binding"/>
    <property type="match status" value="1"/>
</dbReference>
<dbReference type="SUPFAM" id="SSF56801">
    <property type="entry name" value="Acetyl-CoA synthetase-like"/>
    <property type="match status" value="1"/>
</dbReference>
<dbReference type="PROSITE" id="PS00455">
    <property type="entry name" value="AMP_BINDING"/>
    <property type="match status" value="1"/>
</dbReference>
<dbReference type="InterPro" id="IPR036397">
    <property type="entry name" value="RNaseH_sf"/>
</dbReference>
<evidence type="ECO:0000259" key="5">
    <source>
        <dbReference type="PROSITE" id="PS50994"/>
    </source>
</evidence>
<dbReference type="InterPro" id="IPR000873">
    <property type="entry name" value="AMP-dep_synth/lig_dom"/>
</dbReference>
<evidence type="ECO:0000256" key="3">
    <source>
        <dbReference type="ARBA" id="ARBA00023098"/>
    </source>
</evidence>
<feature type="compositionally biased region" description="Low complexity" evidence="4">
    <location>
        <begin position="249"/>
        <end position="273"/>
    </location>
</feature>
<dbReference type="PANTHER" id="PTHR43272:SF32">
    <property type="entry name" value="AMP-DEPENDENT SYNTHETASE_LIGASE DOMAIN-CONTAINING PROTEIN"/>
    <property type="match status" value="1"/>
</dbReference>
<dbReference type="SUPFAM" id="SSF53098">
    <property type="entry name" value="Ribonuclease H-like"/>
    <property type="match status" value="1"/>
</dbReference>
<feature type="domain" description="Integrase catalytic" evidence="5">
    <location>
        <begin position="1346"/>
        <end position="1439"/>
    </location>
</feature>
<comment type="caution">
    <text evidence="6">The sequence shown here is derived from an EMBL/GenBank/DDBJ whole genome shotgun (WGS) entry which is preliminary data.</text>
</comment>
<dbReference type="Gene3D" id="3.40.50.12780">
    <property type="entry name" value="N-terminal domain of ligase-like"/>
    <property type="match status" value="1"/>
</dbReference>
<dbReference type="Gene3D" id="3.30.420.10">
    <property type="entry name" value="Ribonuclease H-like superfamily/Ribonuclease H"/>
    <property type="match status" value="1"/>
</dbReference>
<dbReference type="InterPro" id="IPR012337">
    <property type="entry name" value="RNaseH-like_sf"/>
</dbReference>
<evidence type="ECO:0000313" key="7">
    <source>
        <dbReference type="Proteomes" id="UP001642484"/>
    </source>
</evidence>
<evidence type="ECO:0000313" key="6">
    <source>
        <dbReference type="EMBL" id="CAK9079904.1"/>
    </source>
</evidence>
<dbReference type="InterPro" id="IPR001584">
    <property type="entry name" value="Integrase_cat-core"/>
</dbReference>
<keyword evidence="2" id="KW-0276">Fatty acid metabolism</keyword>
<keyword evidence="7" id="KW-1185">Reference proteome</keyword>
<gene>
    <name evidence="6" type="ORF">CCMP2556_LOCUS39284</name>
</gene>
<proteinExistence type="predicted"/>
<dbReference type="InterPro" id="IPR042099">
    <property type="entry name" value="ANL_N_sf"/>
</dbReference>
<dbReference type="Pfam" id="PF00665">
    <property type="entry name" value="rve"/>
    <property type="match status" value="1"/>
</dbReference>
<sequence length="3083" mass="337809">MSDEKDGNGGAWARVPTWDGSPQTWRGFKREMDWWCSALDLASTTKYNLAARWLLRQSGVVRQRGEEFTPQQLEHQPAVTAEDPETKEQVVITAANPLAGIQKLMKALEEINGKTTLDKRGELRNQFHLELRRRPGERIAEFSTRFRTLVSDLRTEGVQLPSGELGWFYKSKLGLDALRTQLLETALNGVEDYESIEREVLRLFKDLHAQDPLSRKPFGGGESGPPLLKRFLNQHQQGQGSPSRASSYAPSMTSSAPRSMRSSSSTTTSRASTYRFQKPFGGLPKQAMVSEAEVEIDPEEEDELVADGGDPPQATLDEVLQMEAEGLAQDLEEAAECGLDSDTLQQIEESVETAAEALLTMREAKVKLQEVKKDRGYGRASPADQKGKMNPKKQSSKHPCFDCNLPGHWAGDPECTKPGQGLGRKNKPVKQVKVTEALNTEVSPPVMEDGGHEVLAVGAFPMTNEFVNVAGKLSADKMLVGALDSACNRTCTGTEWLNNYLRCLRDAPEEVRGLVKSHKEYETFKFGNGGTQVSVARWRLPMQLDGSIICFWTSLVPVPSLGLLLGRDFLEAIGADMHFAHRTLRCEHLTGKPISLKQLAAGHFLLPLVPATWSGVGPQRWKRLGVDGVLELQLSPVQWLRKKLSFGSSLKSSSHDHLLTEQSVRVGHLVCAVLHSPDVFGSSVQAQGASMKPEGTTDRNSSNLLGGESANMDVKVGRWKRMFLRMGERFRWAAKGLLLWLLQRPYLRYLPLPYPSTTTTAAWLAQVRKQVSDGTIPPRYLKNCLEKNLFTMGNLAECRHLRNRVGLRTSFIEDPVLAGMMAAQTTKGITAKLRSAAQKEAKELAKKAEADGSREQEARALIGPRGGLPTLRADLVKLAALLHVDLGEKDSVAQIKEKVKPMIEILKNKKPAVSPAKANTAEEISASSSSPPARLLNDNPKNLAVQQQEMRAMMEQMSRELALLRSQVTPEMEVDLSSEPSLIPDSPQDASPVNFTEAEIRELNGQAYEELYGANLTAQFGDDIPAEVMQEIRLGLRDGAGMQMKELLVADHEQEMLDFMTEETFFQPFELCLPDDKVLAGFEALQNESQPKNVLISKNVKPPDKERSLVSEVYTTSQNVMREAERRGHKVGPAMSLDNGWNFLLAEHRSRAMKVLEEEKPYCVALAFPCGPFSPLQYLNTRGLTSLDQRQADGLVLMEFAIEVAKLQMKGSKITAHAGIYPKPLARALVKGIMEQFDLDFRPKEALAAQTGEAEEDFGDGLLALGAEEISDEEVGDSPQTDLKISPSLKNAIKRLHENTGHRSNRRLARALAVAGAPVEAIAAAKAHKCSLCQERAPPKVRRPASLLTPKDISDQVHVDLLEIEDAAETRFYVAHATDFATRFQVAEVLPDKSSKSVIQFLISRWLAMFGAPRVLVADQGREFVSWEMEEWASSVAMMRLHYSKGLRRAELARSRSTTMEQVPTPGTICYFYRPLRFNNKTSPSRKRLTLKRWHGPALLVATEGHASAFLSYKGQLTKAAMEHVRVASGLEQIAAGSWRDAIEEVVEAAQHDLTLRGLPAAPPVALPEEPEETAMPMTPALQPPVQQRGVPGADLPPVRPEELVQVAQQAAPIPSMVGSSALPSRRISDVTGMGPAPGSPVPELIRRAGTAGSLLARQIAQARDLAEESGGMKRPAEVDVEALAEQSAFDGARSSPSAPSGVNESLVVACEKGEDELMKQLQHGKEHPLRVIASLADIDKQQPLDAKVKDHGSWGGRWDLPSRSEWQLHQKLGWSWPTGSHDAEALLASWERSPMDYACWLLWSEDKSTLEGVIISHVDDLLLGGGSRAQALLQDLGQILGFGSVEYDDFTYCGKRIRQHDDGSISISMIEYHSNLQPVSIAVHRRAQTSAELNDRAEEGMDAGMFCRGLLAIFKGFPVQERMQDEILEAVPFVQITDAKDLFDKGNSDTATYGAQKSLGFTIGWIRATLARACTSLKWTSTSNMFVDCGTKDMDESYLHRILASGRWCYTFNQAYVKQGKPSRKQLALSSSSAALDGEPLNEALPVFVFLQQLAESPGWHHKGDIVTHVAHHARSYRSPIGRYEIEKYPIRTTYARFDLDTGISHWRILEDHVKMRSLTNRLVYRDGRPSSSQALAGREEEVSSDSAGGIGSDARHRSAAKEYVRRSDHTNDLVREEDEGHFPLLRCALSEARQVAYRYAEEFEEEGQKLRVCSHHPPPEAQLGGLNSQAQLPAYGVSSAVEGEEVRKMEDPEEPPFVTWLKHAEARDVQGWESEVACVGDVLDQCESGPLSAFAPAMGAAACCAPNSVPSAAPISRSGTGRRQGNPDEFFPYKGKDVWYTCRPDVPMDPRCAATGLASEKGCPPSTLPQTSAEKCGSKPALRVERPCPALGANGEAPPALPEEAWKTWSWRDYYEDARKAGKGYWDSCFVKCGLQPFETVAVWGFNAPEWMLSTYAASMAAGKSAGLYPTDTPETAAFKVAHSGASLVVLEDEGKLKKLVAALTARPMARMKVKAFITYAYEPEEGKRVEVKGASVPVISWAALTKLGASDSELDAKLEGRSAMVKPGHCCALVYTSGTTGEPKAVMISHDNVVFEVCSFMKIAGEHMGFCRGPNPERILSYLPLSHVAGLMVDIAFPVVASATTSIYATTFFARSYDLKQGTLKDRLCVARPTAFLGVPLVWEKIADRMRALGAKNKGMKKALVTWAKDQALAKAKSHQLAGDGSTPLGFGFADKLVLSKVKGALGLDQLKLGLTGAAPIRVDTLEFFGSLGPSASVSRTGEIGFGAATISTSLVHLWGSCGFQLPGVEVKAFKVDPEDVNVKTECPLANALDSLDEACQGELCFRGRNIMMGYLAQDELGPEHVKEIEGKTAGTIDKEGWLHSGDKGIVTTKGMVKVTGRYKELIIGEGGENIAPVPIEDHIKACCDGINEVLMIGDKRKFNVALITLKAVGANGETPGTNQLDAGAVRVNPSVKTITEAMDDQVWIETITAAVQKTNANGKAPALAAARGVACGAVRVCPNNAFKIQKFMVLPTNFSEEQGFLTPTKKMKRPVVEKAFLKQIEMMYKSADTYVRYRD</sequence>
<feature type="compositionally biased region" description="Basic and acidic residues" evidence="4">
    <location>
        <begin position="2155"/>
        <end position="2176"/>
    </location>
</feature>
<dbReference type="EMBL" id="CAXAMN010023695">
    <property type="protein sequence ID" value="CAK9079904.1"/>
    <property type="molecule type" value="Genomic_DNA"/>
</dbReference>
<protein>
    <recommendedName>
        <fullName evidence="5">Integrase catalytic domain-containing protein</fullName>
    </recommendedName>
</protein>